<dbReference type="OrthoDB" id="5379943at2759"/>
<evidence type="ECO:0000259" key="12">
    <source>
        <dbReference type="Pfam" id="PF01179"/>
    </source>
</evidence>
<dbReference type="GeneID" id="30034910"/>
<feature type="active site" description="Proton acceptor" evidence="9">
    <location>
        <position position="315"/>
    </location>
</feature>
<comment type="PTM">
    <text evidence="10 11">Topaquinone (TPQ) is generated by copper-dependent autoxidation of a specific tyrosyl residue.</text>
</comment>
<evidence type="ECO:0000256" key="8">
    <source>
        <dbReference type="ARBA" id="ARBA00023157"/>
    </source>
</evidence>
<dbReference type="GO" id="GO:0008131">
    <property type="term" value="F:primary methylamine oxidase activity"/>
    <property type="evidence" value="ECO:0007669"/>
    <property type="project" value="InterPro"/>
</dbReference>
<feature type="domain" description="Copper amine oxidase catalytic" evidence="12">
    <location>
        <begin position="243"/>
        <end position="641"/>
    </location>
</feature>
<dbReference type="InterPro" id="IPR016182">
    <property type="entry name" value="Cu_amine_oxidase_N-reg"/>
</dbReference>
<dbReference type="Gene3D" id="3.10.450.40">
    <property type="match status" value="2"/>
</dbReference>
<evidence type="ECO:0000313" key="13">
    <source>
        <dbReference type="EMBL" id="ANB15316.1"/>
    </source>
</evidence>
<dbReference type="PROSITE" id="PS01164">
    <property type="entry name" value="COPPER_AMINE_OXID_1"/>
    <property type="match status" value="1"/>
</dbReference>
<dbReference type="FunFam" id="2.70.98.20:FF:000001">
    <property type="entry name" value="Amine oxidase"/>
    <property type="match status" value="1"/>
</dbReference>
<comment type="cofactor">
    <cofactor evidence="11">
        <name>Cu cation</name>
        <dbReference type="ChEBI" id="CHEBI:23378"/>
    </cofactor>
    <text evidence="11">Contains 1 topaquinone per subunit.</text>
</comment>
<dbReference type="PANTHER" id="PTHR10638">
    <property type="entry name" value="COPPER AMINE OXIDASE"/>
    <property type="match status" value="1"/>
</dbReference>
<comment type="cofactor">
    <cofactor evidence="1">
        <name>Cu cation</name>
        <dbReference type="ChEBI" id="CHEBI:23378"/>
    </cofactor>
</comment>
<dbReference type="InterPro" id="IPR015798">
    <property type="entry name" value="Cu_amine_oxidase_C"/>
</dbReference>
<dbReference type="GO" id="GO:0048038">
    <property type="term" value="F:quinone binding"/>
    <property type="evidence" value="ECO:0007669"/>
    <property type="project" value="InterPro"/>
</dbReference>
<dbReference type="Gene3D" id="2.70.98.20">
    <property type="entry name" value="Copper amine oxidase, catalytic domain"/>
    <property type="match status" value="1"/>
</dbReference>
<comment type="subunit">
    <text evidence="3">Homodimer.</text>
</comment>
<dbReference type="EC" id="1.4.3.-" evidence="11"/>
<proteinExistence type="inferred from homology"/>
<feature type="modified residue" description="2',4',5'-topaquinone" evidence="10">
    <location>
        <position position="399"/>
    </location>
</feature>
<dbReference type="PANTHER" id="PTHR10638:SF33">
    <property type="entry name" value="AMINE OXIDASE"/>
    <property type="match status" value="1"/>
</dbReference>
<evidence type="ECO:0000256" key="5">
    <source>
        <dbReference type="ARBA" id="ARBA00022772"/>
    </source>
</evidence>
<accession>A0A167FHW0</accession>
<keyword evidence="7 11" id="KW-0186">Copper</keyword>
<dbReference type="SUPFAM" id="SSF54416">
    <property type="entry name" value="Amine oxidase N-terminal region"/>
    <property type="match status" value="2"/>
</dbReference>
<dbReference type="AlphaFoldDB" id="A0A167FHW0"/>
<name>A0A167FHW0_9ASCO</name>
<protein>
    <recommendedName>
        <fullName evidence="11">Amine oxidase</fullName>
        <ecNumber evidence="11">1.4.3.-</ecNumber>
    </recommendedName>
</protein>
<gene>
    <name evidence="13" type="ORF">AWJ20_2943</name>
</gene>
<dbReference type="Proteomes" id="UP000189580">
    <property type="component" value="Chromosome b"/>
</dbReference>
<dbReference type="InterPro" id="IPR049948">
    <property type="entry name" value="Cu_Am_ox_TPQ-bd"/>
</dbReference>
<evidence type="ECO:0000256" key="10">
    <source>
        <dbReference type="PIRSR" id="PIRSR600269-51"/>
    </source>
</evidence>
<feature type="active site" description="Schiff-base intermediate with substrate; via topaquinone" evidence="9">
    <location>
        <position position="399"/>
    </location>
</feature>
<keyword evidence="4 11" id="KW-0479">Metal-binding</keyword>
<evidence type="ECO:0000256" key="7">
    <source>
        <dbReference type="ARBA" id="ARBA00023008"/>
    </source>
</evidence>
<reference evidence="13 14" key="1">
    <citation type="submission" date="2016-02" db="EMBL/GenBank/DDBJ databases">
        <title>Complete genome sequence and transcriptome regulation of the pentose utilising yeast Sugiyamaella lignohabitans.</title>
        <authorList>
            <person name="Bellasio M."/>
            <person name="Peymann A."/>
            <person name="Valli M."/>
            <person name="Sipitzky M."/>
            <person name="Graf A."/>
            <person name="Sauer M."/>
            <person name="Marx H."/>
            <person name="Mattanovich D."/>
        </authorList>
    </citation>
    <scope>NUCLEOTIDE SEQUENCE [LARGE SCALE GENOMIC DNA]</scope>
    <source>
        <strain evidence="13 14">CBS 10342</strain>
    </source>
</reference>
<dbReference type="GO" id="GO:0005507">
    <property type="term" value="F:copper ion binding"/>
    <property type="evidence" value="ECO:0007669"/>
    <property type="project" value="InterPro"/>
</dbReference>
<evidence type="ECO:0000256" key="3">
    <source>
        <dbReference type="ARBA" id="ARBA00011738"/>
    </source>
</evidence>
<dbReference type="EMBL" id="CP014503">
    <property type="protein sequence ID" value="ANB15316.1"/>
    <property type="molecule type" value="Genomic_DNA"/>
</dbReference>
<keyword evidence="8" id="KW-1015">Disulfide bond</keyword>
<comment type="similarity">
    <text evidence="2 11">Belongs to the copper/topaquinone oxidase family.</text>
</comment>
<keyword evidence="5 9" id="KW-0801">TPQ</keyword>
<evidence type="ECO:0000256" key="2">
    <source>
        <dbReference type="ARBA" id="ARBA00007983"/>
    </source>
</evidence>
<keyword evidence="6 11" id="KW-0560">Oxidoreductase</keyword>
<dbReference type="GO" id="GO:0009308">
    <property type="term" value="P:amine metabolic process"/>
    <property type="evidence" value="ECO:0007669"/>
    <property type="project" value="UniProtKB-UniRule"/>
</dbReference>
<evidence type="ECO:0000256" key="1">
    <source>
        <dbReference type="ARBA" id="ARBA00001935"/>
    </source>
</evidence>
<dbReference type="InterPro" id="IPR000269">
    <property type="entry name" value="Cu_amine_oxidase"/>
</dbReference>
<dbReference type="KEGG" id="slb:AWJ20_2943"/>
<evidence type="ECO:0000256" key="4">
    <source>
        <dbReference type="ARBA" id="ARBA00022723"/>
    </source>
</evidence>
<keyword evidence="14" id="KW-1185">Reference proteome</keyword>
<evidence type="ECO:0000313" key="14">
    <source>
        <dbReference type="Proteomes" id="UP000189580"/>
    </source>
</evidence>
<evidence type="ECO:0000256" key="9">
    <source>
        <dbReference type="PIRSR" id="PIRSR600269-50"/>
    </source>
</evidence>
<organism evidence="13 14">
    <name type="scientific">Sugiyamaella lignohabitans</name>
    <dbReference type="NCBI Taxonomy" id="796027"/>
    <lineage>
        <taxon>Eukaryota</taxon>
        <taxon>Fungi</taxon>
        <taxon>Dikarya</taxon>
        <taxon>Ascomycota</taxon>
        <taxon>Saccharomycotina</taxon>
        <taxon>Dipodascomycetes</taxon>
        <taxon>Dipodascales</taxon>
        <taxon>Trichomonascaceae</taxon>
        <taxon>Sugiyamaella</taxon>
    </lineage>
</organism>
<dbReference type="InterPro" id="IPR036460">
    <property type="entry name" value="Cu_amine_oxidase_C_sf"/>
</dbReference>
<dbReference type="SUPFAM" id="SSF49998">
    <property type="entry name" value="Amine oxidase catalytic domain"/>
    <property type="match status" value="1"/>
</dbReference>
<sequence length="668" mass="74819">MTISNIPSSVKTPFDPITAEEITVASSFLKKKLSPLVVQFRVIDVDEPRKAQVIEYLEKKKLNKDAPLPTRYVKLIYVKSDSPHLQKSIYNVDTGSIESTVEFPLGVKSSVDLDAMPVLEELCLTHPKTLEEIKLLQIPDGYTVVTDPWIYGTDDSTETRSLIQFYMYIRKGEHPEANHYSIPLKFSPVFDSDSLEFVRMDYLPSGIDSSTDKARLPWTVVEPIEYSHDLHKDGVRDGLKPLVVSQPEGASFEVNGTEITWQGWSLNVGFTVREGPVLYNLSFKGRSIMYRLSFSELTVPYGDPRAPYHRKQAFDLGDVGYGASANSLKLGCDCLGHIKYLSSYRSSNKGEPILLDSVVCIHEQDSGLLFKHTNFRNGAATLSRRRQLVIQSIATLANYEYIIAFILNQAGEIEVEIRATGILSTMPIDYGSKVPWGTTLGPGLFAANHQHLFSFRIDPAVDGFNNTISYEETFPMKRDPVDNPFGVGFGAKRTIVQNSGHFELDPTKNRTFKISNESIKNKVTGNPVAYKLLAPSSQMMLMDDESFNVKRAVYAKHPIWVTKYKDGELYAAGEFTNQSQEETGLGKWTARDDSLDKNDPVLWYTFGLTHNPRPEDFPIMPVEGASFMLIPSGFFNKNPALDVPPSLQTLNKSTLADETACHMDKLSL</sequence>
<evidence type="ECO:0000256" key="11">
    <source>
        <dbReference type="RuleBase" id="RU000672"/>
    </source>
</evidence>
<evidence type="ECO:0000256" key="6">
    <source>
        <dbReference type="ARBA" id="ARBA00023002"/>
    </source>
</evidence>
<dbReference type="Pfam" id="PF01179">
    <property type="entry name" value="Cu_amine_oxid"/>
    <property type="match status" value="1"/>
</dbReference>
<dbReference type="RefSeq" id="XP_018737793.1">
    <property type="nucleotide sequence ID" value="XM_018879923.1"/>
</dbReference>